<feature type="domain" description="N-acetyltransferase" evidence="4">
    <location>
        <begin position="26"/>
        <end position="180"/>
    </location>
</feature>
<dbReference type="PROSITE" id="PS51186">
    <property type="entry name" value="GNAT"/>
    <property type="match status" value="1"/>
</dbReference>
<keyword evidence="2" id="KW-0012">Acyltransferase</keyword>
<dbReference type="AlphaFoldDB" id="A0A897N721"/>
<dbReference type="InterPro" id="IPR016181">
    <property type="entry name" value="Acyl_CoA_acyltransferase"/>
</dbReference>
<dbReference type="InterPro" id="IPR000182">
    <property type="entry name" value="GNAT_dom"/>
</dbReference>
<dbReference type="Gene3D" id="3.40.630.30">
    <property type="match status" value="1"/>
</dbReference>
<dbReference type="Pfam" id="PF00583">
    <property type="entry name" value="Acetyltransf_1"/>
    <property type="match status" value="1"/>
</dbReference>
<feature type="region of interest" description="Disordered" evidence="3">
    <location>
        <begin position="1"/>
        <end position="22"/>
    </location>
</feature>
<evidence type="ECO:0000313" key="5">
    <source>
        <dbReference type="EMBL" id="QSG08354.1"/>
    </source>
</evidence>
<evidence type="ECO:0000259" key="4">
    <source>
        <dbReference type="PROSITE" id="PS51186"/>
    </source>
</evidence>
<dbReference type="PANTHER" id="PTHR43877">
    <property type="entry name" value="AMINOALKYLPHOSPHONATE N-ACETYLTRANSFERASE-RELATED-RELATED"/>
    <property type="match status" value="1"/>
</dbReference>
<proteinExistence type="predicted"/>
<accession>A0A897N721</accession>
<gene>
    <name evidence="5" type="primary">wecD2</name>
    <name evidence="5" type="ORF">HSR122_0950</name>
</gene>
<keyword evidence="6" id="KW-1185">Reference proteome</keyword>
<dbReference type="SUPFAM" id="SSF55729">
    <property type="entry name" value="Acyl-CoA N-acyltransferases (Nat)"/>
    <property type="match status" value="1"/>
</dbReference>
<dbReference type="InterPro" id="IPR050832">
    <property type="entry name" value="Bact_Acetyltransf"/>
</dbReference>
<protein>
    <submittedName>
        <fullName evidence="5">Acetyltransferase (GNAT) family</fullName>
    </submittedName>
</protein>
<keyword evidence="1 5" id="KW-0808">Transferase</keyword>
<sequence>MVELPDLRHSYASRDEPPHMSDLDSVTIESATMDELDRLVERWLELAAGQREYGSQLQTATNRSRIRDSFARRIAGGQARVARDGDRIVGFVTFTMEGSTFSKSVQRGVVQNLYVEPESRSEGIGTRLLEAAERALIEAGADAISLEAMADNESARQFYRDRGYRPHRVTYEKSVENDTP</sequence>
<evidence type="ECO:0000256" key="1">
    <source>
        <dbReference type="ARBA" id="ARBA00022679"/>
    </source>
</evidence>
<evidence type="ECO:0000256" key="2">
    <source>
        <dbReference type="ARBA" id="ARBA00023315"/>
    </source>
</evidence>
<reference evidence="5 6" key="1">
    <citation type="submission" date="2020-11" db="EMBL/GenBank/DDBJ databases">
        <title>Carbohydrate-dependent, anaerobic sulfur respiration: A novel catabolism in halophilic archaea.</title>
        <authorList>
            <person name="Sorokin D.Y."/>
            <person name="Messina E."/>
            <person name="Smedile F."/>
            <person name="La Cono V."/>
            <person name="Hallsworth J.E."/>
            <person name="Yakimov M.M."/>
        </authorList>
    </citation>
    <scope>NUCLEOTIDE SEQUENCE [LARGE SCALE GENOMIC DNA]</scope>
    <source>
        <strain evidence="5 6">HSR12-2</strain>
    </source>
</reference>
<dbReference type="EMBL" id="CP064788">
    <property type="protein sequence ID" value="QSG08354.1"/>
    <property type="molecule type" value="Genomic_DNA"/>
</dbReference>
<evidence type="ECO:0000256" key="3">
    <source>
        <dbReference type="SAM" id="MobiDB-lite"/>
    </source>
</evidence>
<dbReference type="KEGG" id="hds:HSR122_0950"/>
<dbReference type="Proteomes" id="UP000662973">
    <property type="component" value="Chromosome"/>
</dbReference>
<dbReference type="CDD" id="cd04301">
    <property type="entry name" value="NAT_SF"/>
    <property type="match status" value="1"/>
</dbReference>
<evidence type="ECO:0000313" key="6">
    <source>
        <dbReference type="Proteomes" id="UP000662973"/>
    </source>
</evidence>
<dbReference type="GO" id="GO:0016747">
    <property type="term" value="F:acyltransferase activity, transferring groups other than amino-acyl groups"/>
    <property type="evidence" value="ECO:0007669"/>
    <property type="project" value="InterPro"/>
</dbReference>
<organism evidence="5 6">
    <name type="scientific">Halapricum desulfuricans</name>
    <dbReference type="NCBI Taxonomy" id="2841257"/>
    <lineage>
        <taxon>Archaea</taxon>
        <taxon>Methanobacteriati</taxon>
        <taxon>Methanobacteriota</taxon>
        <taxon>Stenosarchaea group</taxon>
        <taxon>Halobacteria</taxon>
        <taxon>Halobacteriales</taxon>
        <taxon>Haloarculaceae</taxon>
        <taxon>Halapricum</taxon>
    </lineage>
</organism>
<name>A0A897N721_9EURY</name>